<protein>
    <submittedName>
        <fullName evidence="1">Uncharacterized protein</fullName>
    </submittedName>
</protein>
<evidence type="ECO:0000313" key="2">
    <source>
        <dbReference type="Proteomes" id="UP000658980"/>
    </source>
</evidence>
<proteinExistence type="predicted"/>
<sequence length="70" mass="8353">MKSVEEAKQLIIAEKLRHYNERFADIERDLQFFYDESLNDPESLEIITVLQDKVKQLKDIKNKENQETAI</sequence>
<keyword evidence="2" id="KW-1185">Reference proteome</keyword>
<name>A0ABR8WHM4_9BACL</name>
<reference evidence="1 2" key="1">
    <citation type="submission" date="2020-08" db="EMBL/GenBank/DDBJ databases">
        <title>A Genomic Blueprint of the Chicken Gut Microbiome.</title>
        <authorList>
            <person name="Gilroy R."/>
            <person name="Ravi A."/>
            <person name="Getino M."/>
            <person name="Pursley I."/>
            <person name="Horton D.L."/>
            <person name="Alikhan N.-F."/>
            <person name="Baker D."/>
            <person name="Gharbi K."/>
            <person name="Hall N."/>
            <person name="Watson M."/>
            <person name="Adriaenssens E.M."/>
            <person name="Foster-Nyarko E."/>
            <person name="Jarju S."/>
            <person name="Secka A."/>
            <person name="Antonio M."/>
            <person name="Oren A."/>
            <person name="Chaudhuri R."/>
            <person name="La Ragione R.M."/>
            <person name="Hildebrand F."/>
            <person name="Pallen M.J."/>
        </authorList>
    </citation>
    <scope>NUCLEOTIDE SEQUENCE [LARGE SCALE GENOMIC DNA]</scope>
    <source>
        <strain evidence="1 2">Sa1BUA13</strain>
    </source>
</reference>
<organism evidence="1 2">
    <name type="scientific">Planococcus wigleyi</name>
    <dbReference type="NCBI Taxonomy" id="2762216"/>
    <lineage>
        <taxon>Bacteria</taxon>
        <taxon>Bacillati</taxon>
        <taxon>Bacillota</taxon>
        <taxon>Bacilli</taxon>
        <taxon>Bacillales</taxon>
        <taxon>Caryophanaceae</taxon>
        <taxon>Planococcus</taxon>
    </lineage>
</organism>
<gene>
    <name evidence="1" type="ORF">H9630_15615</name>
</gene>
<evidence type="ECO:0000313" key="1">
    <source>
        <dbReference type="EMBL" id="MBD8016256.1"/>
    </source>
</evidence>
<dbReference type="RefSeq" id="WP_191716422.1">
    <property type="nucleotide sequence ID" value="NZ_JACSPU010000005.1"/>
</dbReference>
<comment type="caution">
    <text evidence="1">The sequence shown here is derived from an EMBL/GenBank/DDBJ whole genome shotgun (WGS) entry which is preliminary data.</text>
</comment>
<dbReference type="Proteomes" id="UP000658980">
    <property type="component" value="Unassembled WGS sequence"/>
</dbReference>
<dbReference type="EMBL" id="JACSPU010000005">
    <property type="protein sequence ID" value="MBD8016256.1"/>
    <property type="molecule type" value="Genomic_DNA"/>
</dbReference>
<accession>A0ABR8WHM4</accession>